<keyword evidence="3" id="KW-0325">Glycoprotein</keyword>
<dbReference type="EMBL" id="BFAA01020090">
    <property type="protein sequence ID" value="GCB81277.1"/>
    <property type="molecule type" value="Genomic_DNA"/>
</dbReference>
<evidence type="ECO:0000313" key="5">
    <source>
        <dbReference type="EMBL" id="GCB81277.1"/>
    </source>
</evidence>
<organism evidence="5 6">
    <name type="scientific">Scyliorhinus torazame</name>
    <name type="common">Cloudy catshark</name>
    <name type="synonym">Catulus torazame</name>
    <dbReference type="NCBI Taxonomy" id="75743"/>
    <lineage>
        <taxon>Eukaryota</taxon>
        <taxon>Metazoa</taxon>
        <taxon>Chordata</taxon>
        <taxon>Craniata</taxon>
        <taxon>Vertebrata</taxon>
        <taxon>Chondrichthyes</taxon>
        <taxon>Elasmobranchii</taxon>
        <taxon>Galeomorphii</taxon>
        <taxon>Galeoidea</taxon>
        <taxon>Carcharhiniformes</taxon>
        <taxon>Scyliorhinidae</taxon>
        <taxon>Scyliorhinus</taxon>
    </lineage>
</organism>
<dbReference type="InterPro" id="IPR056585">
    <property type="entry name" value="Leprecan_dom"/>
</dbReference>
<accession>A0A401Q7G6</accession>
<dbReference type="AlphaFoldDB" id="A0A401Q7G6"/>
<sequence length="235" mass="27274">LKQLDKAAAAAQTFFEANPDHQEMQENLEKYRKMEGVKEEDFKDLEAQPHWVSYREGVELYQAEQFAESIPRLEAAVREYMAELSECRAQCEGWYHPPDYVYLEYQSHLYEAISDHYVQVLGCNQDCVRELATKPGSGRAHENFLPSHFYLLQSAYHKVGNYEKAVECSRTFLLFQPEDGSVRQNLEYYHSKLPAGRAAEILPREDINLHINESLLQKQMLYVAMESLGVPFNDP</sequence>
<dbReference type="STRING" id="75743.A0A401Q7G6"/>
<evidence type="ECO:0000256" key="2">
    <source>
        <dbReference type="ARBA" id="ARBA00022729"/>
    </source>
</evidence>
<proteinExistence type="inferred from homology"/>
<dbReference type="InterPro" id="IPR011990">
    <property type="entry name" value="TPR-like_helical_dom_sf"/>
</dbReference>
<dbReference type="PANTHER" id="PTHR13986:SF3">
    <property type="entry name" value="CARTILAGE-ASSOCIATED PROTEIN"/>
    <property type="match status" value="1"/>
</dbReference>
<dbReference type="Gene3D" id="1.25.40.10">
    <property type="entry name" value="Tetratricopeptide repeat domain"/>
    <property type="match status" value="1"/>
</dbReference>
<dbReference type="SUPFAM" id="SSF48452">
    <property type="entry name" value="TPR-like"/>
    <property type="match status" value="1"/>
</dbReference>
<dbReference type="Proteomes" id="UP000288216">
    <property type="component" value="Unassembled WGS sequence"/>
</dbReference>
<reference evidence="5 6" key="1">
    <citation type="journal article" date="2018" name="Nat. Ecol. Evol.">
        <title>Shark genomes provide insights into elasmobranch evolution and the origin of vertebrates.</title>
        <authorList>
            <person name="Hara Y"/>
            <person name="Yamaguchi K"/>
            <person name="Onimaru K"/>
            <person name="Kadota M"/>
            <person name="Koyanagi M"/>
            <person name="Keeley SD"/>
            <person name="Tatsumi K"/>
            <person name="Tanaka K"/>
            <person name="Motone F"/>
            <person name="Kageyama Y"/>
            <person name="Nozu R"/>
            <person name="Adachi N"/>
            <person name="Nishimura O"/>
            <person name="Nakagawa R"/>
            <person name="Tanegashima C"/>
            <person name="Kiyatake I"/>
            <person name="Matsumoto R"/>
            <person name="Murakumo K"/>
            <person name="Nishida K"/>
            <person name="Terakita A"/>
            <person name="Kuratani S"/>
            <person name="Sato K"/>
            <person name="Hyodo S Kuraku.S."/>
        </authorList>
    </citation>
    <scope>NUCLEOTIDE SEQUENCE [LARGE SCALE GENOMIC DNA]</scope>
</reference>
<dbReference type="InterPro" id="IPR052284">
    <property type="entry name" value="Collagen_mod_leprecan"/>
</dbReference>
<evidence type="ECO:0000256" key="3">
    <source>
        <dbReference type="ARBA" id="ARBA00023180"/>
    </source>
</evidence>
<name>A0A401Q7G6_SCYTO</name>
<dbReference type="OrthoDB" id="9950261at2759"/>
<evidence type="ECO:0000256" key="1">
    <source>
        <dbReference type="ARBA" id="ARBA00006487"/>
    </source>
</evidence>
<dbReference type="Pfam" id="PF23557">
    <property type="entry name" value="TPR_leprecan"/>
    <property type="match status" value="1"/>
</dbReference>
<dbReference type="PANTHER" id="PTHR13986">
    <property type="entry name" value="PROTEIN LYSINE HYDROXYLATION COMPLEX COMPONENT"/>
    <property type="match status" value="1"/>
</dbReference>
<dbReference type="GO" id="GO:0005783">
    <property type="term" value="C:endoplasmic reticulum"/>
    <property type="evidence" value="ECO:0007669"/>
    <property type="project" value="TreeGrafter"/>
</dbReference>
<keyword evidence="6" id="KW-1185">Reference proteome</keyword>
<gene>
    <name evidence="5" type="ORF">scyTo_0021809</name>
</gene>
<protein>
    <recommendedName>
        <fullName evidence="4">Leprecan-like alpha-helical domain-containing protein</fullName>
    </recommendedName>
</protein>
<feature type="non-terminal residue" evidence="5">
    <location>
        <position position="235"/>
    </location>
</feature>
<feature type="domain" description="Leprecan-like alpha-helical" evidence="4">
    <location>
        <begin position="1"/>
        <end position="192"/>
    </location>
</feature>
<comment type="similarity">
    <text evidence="1">Belongs to the leprecan family.</text>
</comment>
<feature type="non-terminal residue" evidence="5">
    <location>
        <position position="1"/>
    </location>
</feature>
<dbReference type="GO" id="GO:0005518">
    <property type="term" value="F:collagen binding"/>
    <property type="evidence" value="ECO:0007669"/>
    <property type="project" value="TreeGrafter"/>
</dbReference>
<comment type="caution">
    <text evidence="5">The sequence shown here is derived from an EMBL/GenBank/DDBJ whole genome shotgun (WGS) entry which is preliminary data.</text>
</comment>
<evidence type="ECO:0000259" key="4">
    <source>
        <dbReference type="Pfam" id="PF23557"/>
    </source>
</evidence>
<dbReference type="GO" id="GO:0030199">
    <property type="term" value="P:collagen fibril organization"/>
    <property type="evidence" value="ECO:0007669"/>
    <property type="project" value="TreeGrafter"/>
</dbReference>
<keyword evidence="2" id="KW-0732">Signal</keyword>
<evidence type="ECO:0000313" key="6">
    <source>
        <dbReference type="Proteomes" id="UP000288216"/>
    </source>
</evidence>